<dbReference type="SUPFAM" id="SSF54593">
    <property type="entry name" value="Glyoxalase/Bleomycin resistance protein/Dihydroxybiphenyl dioxygenase"/>
    <property type="match status" value="1"/>
</dbReference>
<name>A0A0P9CVU2_9CHLR</name>
<evidence type="ECO:0000313" key="3">
    <source>
        <dbReference type="Proteomes" id="UP000050509"/>
    </source>
</evidence>
<evidence type="ECO:0000313" key="2">
    <source>
        <dbReference type="EMBL" id="KPV47076.1"/>
    </source>
</evidence>
<dbReference type="Proteomes" id="UP000050509">
    <property type="component" value="Unassembled WGS sequence"/>
</dbReference>
<dbReference type="PANTHER" id="PTHR33993">
    <property type="entry name" value="GLYOXALASE-RELATED"/>
    <property type="match status" value="1"/>
</dbReference>
<dbReference type="AlphaFoldDB" id="A0A0P9CVU2"/>
<feature type="domain" description="VOC" evidence="1">
    <location>
        <begin position="4"/>
        <end position="119"/>
    </location>
</feature>
<dbReference type="InterPro" id="IPR052164">
    <property type="entry name" value="Anthracycline_SecMetBiosynth"/>
</dbReference>
<gene>
    <name evidence="2" type="ORF">SE17_42770</name>
</gene>
<reference evidence="2 3" key="1">
    <citation type="submission" date="2015-09" db="EMBL/GenBank/DDBJ databases">
        <title>Draft genome sequence of Kouleothrix aurantiaca JCM 19913.</title>
        <authorList>
            <person name="Hemp J."/>
        </authorList>
    </citation>
    <scope>NUCLEOTIDE SEQUENCE [LARGE SCALE GENOMIC DNA]</scope>
    <source>
        <strain evidence="2 3">COM-B</strain>
    </source>
</reference>
<dbReference type="InterPro" id="IPR037523">
    <property type="entry name" value="VOC_core"/>
</dbReference>
<proteinExistence type="predicted"/>
<dbReference type="PROSITE" id="PS51819">
    <property type="entry name" value="VOC"/>
    <property type="match status" value="1"/>
</dbReference>
<dbReference type="Pfam" id="PF00903">
    <property type="entry name" value="Glyoxalase"/>
    <property type="match status" value="1"/>
</dbReference>
<sequence length="122" mass="12996">MHARISNINLLVRDVQAAKTFYTTVLGLAEPDERGGPPTMALLLAGGCTISLQDAEAMGQAPAACEGIELGFEVEDVDAAWRAMRAAGVEVLGAPVDQSFGRTFDARDPDGHRLVIFHMKGE</sequence>
<dbReference type="PANTHER" id="PTHR33993:SF14">
    <property type="entry name" value="GB|AAF24581.1"/>
    <property type="match status" value="1"/>
</dbReference>
<evidence type="ECO:0000259" key="1">
    <source>
        <dbReference type="PROSITE" id="PS51819"/>
    </source>
</evidence>
<accession>A0A0P9CVU2</accession>
<protein>
    <recommendedName>
        <fullName evidence="1">VOC domain-containing protein</fullName>
    </recommendedName>
</protein>
<dbReference type="EMBL" id="LJCR01003464">
    <property type="protein sequence ID" value="KPV47076.1"/>
    <property type="molecule type" value="Genomic_DNA"/>
</dbReference>
<dbReference type="InterPro" id="IPR004360">
    <property type="entry name" value="Glyas_Fos-R_dOase_dom"/>
</dbReference>
<dbReference type="InterPro" id="IPR029068">
    <property type="entry name" value="Glyas_Bleomycin-R_OHBP_Dase"/>
</dbReference>
<organism evidence="2 3">
    <name type="scientific">Kouleothrix aurantiaca</name>
    <dbReference type="NCBI Taxonomy" id="186479"/>
    <lineage>
        <taxon>Bacteria</taxon>
        <taxon>Bacillati</taxon>
        <taxon>Chloroflexota</taxon>
        <taxon>Chloroflexia</taxon>
        <taxon>Chloroflexales</taxon>
        <taxon>Roseiflexineae</taxon>
        <taxon>Roseiflexaceae</taxon>
        <taxon>Kouleothrix</taxon>
    </lineage>
</organism>
<dbReference type="Gene3D" id="3.10.180.10">
    <property type="entry name" value="2,3-Dihydroxybiphenyl 1,2-Dioxygenase, domain 1"/>
    <property type="match status" value="1"/>
</dbReference>
<keyword evidence="3" id="KW-1185">Reference proteome</keyword>
<comment type="caution">
    <text evidence="2">The sequence shown here is derived from an EMBL/GenBank/DDBJ whole genome shotgun (WGS) entry which is preliminary data.</text>
</comment>